<dbReference type="SUPFAM" id="SSF52833">
    <property type="entry name" value="Thioredoxin-like"/>
    <property type="match status" value="1"/>
</dbReference>
<name>A0A386HTL7_9BACT</name>
<dbReference type="Proteomes" id="UP000266118">
    <property type="component" value="Chromosome"/>
</dbReference>
<dbReference type="Pfam" id="PF01323">
    <property type="entry name" value="DSBA"/>
    <property type="match status" value="1"/>
</dbReference>
<accession>A0A386HTL7</accession>
<dbReference type="GO" id="GO:0016491">
    <property type="term" value="F:oxidoreductase activity"/>
    <property type="evidence" value="ECO:0007669"/>
    <property type="project" value="InterPro"/>
</dbReference>
<dbReference type="EMBL" id="CP032489">
    <property type="protein sequence ID" value="AYD49318.1"/>
    <property type="molecule type" value="Genomic_DNA"/>
</dbReference>
<dbReference type="OrthoDB" id="9799122at2"/>
<evidence type="ECO:0000259" key="1">
    <source>
        <dbReference type="Pfam" id="PF01323"/>
    </source>
</evidence>
<gene>
    <name evidence="2" type="ORF">D6B99_06370</name>
</gene>
<dbReference type="AlphaFoldDB" id="A0A386HTL7"/>
<evidence type="ECO:0000313" key="3">
    <source>
        <dbReference type="Proteomes" id="UP000266118"/>
    </source>
</evidence>
<feature type="domain" description="DSBA-like thioredoxin" evidence="1">
    <location>
        <begin position="3"/>
        <end position="204"/>
    </location>
</feature>
<proteinExistence type="predicted"/>
<dbReference type="KEGG" id="ark:D6B99_06370"/>
<keyword evidence="3" id="KW-1185">Reference proteome</keyword>
<dbReference type="CDD" id="cd03024">
    <property type="entry name" value="DsbA_FrnE"/>
    <property type="match status" value="1"/>
</dbReference>
<dbReference type="Gene3D" id="3.40.30.10">
    <property type="entry name" value="Glutaredoxin"/>
    <property type="match status" value="1"/>
</dbReference>
<evidence type="ECO:0000313" key="2">
    <source>
        <dbReference type="EMBL" id="AYD49318.1"/>
    </source>
</evidence>
<dbReference type="PANTHER" id="PTHR13887">
    <property type="entry name" value="GLUTATHIONE S-TRANSFERASE KAPPA"/>
    <property type="match status" value="1"/>
</dbReference>
<dbReference type="InterPro" id="IPR036249">
    <property type="entry name" value="Thioredoxin-like_sf"/>
</dbReference>
<sequence length="235" mass="27106">MKVEIWSDIMCPFCYIGKRKFEMALEKFSHKDEIEIVWASYQLTPHLMTQPNKNIHTFLSETKGISLEEAKEMNNHVTQMANEIGLHYDFDRCIVANTFNAHRFVHFAQSQNKSNEAEERLFAAYFSEGKNIDDFSTLLQLGLEIGLDSEVLKRVLESKEFAEEVQLDIQEARQIGIRSVPFFVFDRKTAVSGAQDPQIFLETLEHVFEGWKKNNADNKREIIQGQSCISEGACE</sequence>
<dbReference type="InterPro" id="IPR001853">
    <property type="entry name" value="DSBA-like_thioredoxin_dom"/>
</dbReference>
<reference evidence="2 3" key="1">
    <citation type="submission" date="2018-09" db="EMBL/GenBank/DDBJ databases">
        <title>Arachidicoccus sp. nov., a bacterium isolated from soil.</title>
        <authorList>
            <person name="Weon H.-Y."/>
            <person name="Kwon S.-W."/>
            <person name="Lee S.A."/>
        </authorList>
    </citation>
    <scope>NUCLEOTIDE SEQUENCE [LARGE SCALE GENOMIC DNA]</scope>
    <source>
        <strain evidence="2 3">KIS59-12</strain>
    </source>
</reference>
<protein>
    <submittedName>
        <fullName evidence="2">DsbA family oxidoreductase</fullName>
    </submittedName>
</protein>
<organism evidence="2 3">
    <name type="scientific">Arachidicoccus soli</name>
    <dbReference type="NCBI Taxonomy" id="2341117"/>
    <lineage>
        <taxon>Bacteria</taxon>
        <taxon>Pseudomonadati</taxon>
        <taxon>Bacteroidota</taxon>
        <taxon>Chitinophagia</taxon>
        <taxon>Chitinophagales</taxon>
        <taxon>Chitinophagaceae</taxon>
        <taxon>Arachidicoccus</taxon>
    </lineage>
</organism>
<dbReference type="PANTHER" id="PTHR13887:SF41">
    <property type="entry name" value="THIOREDOXIN SUPERFAMILY PROTEIN"/>
    <property type="match status" value="1"/>
</dbReference>